<feature type="region of interest" description="Disordered" evidence="1">
    <location>
        <begin position="54"/>
        <end position="82"/>
    </location>
</feature>
<feature type="domain" description="DUF4236" evidence="2">
    <location>
        <begin position="15"/>
        <end position="69"/>
    </location>
</feature>
<organism evidence="3 4">
    <name type="scientific">Lachnoanaerobaculum saburreum DSM 3986</name>
    <dbReference type="NCBI Taxonomy" id="887325"/>
    <lineage>
        <taxon>Bacteria</taxon>
        <taxon>Bacillati</taxon>
        <taxon>Bacillota</taxon>
        <taxon>Clostridia</taxon>
        <taxon>Lachnospirales</taxon>
        <taxon>Lachnospiraceae</taxon>
        <taxon>Lachnoanaerobaculum</taxon>
    </lineage>
</organism>
<comment type="caution">
    <text evidence="3">The sequence shown here is derived from an EMBL/GenBank/DDBJ whole genome shotgun (WGS) entry which is preliminary data.</text>
</comment>
<accession>E6LNH1</accession>
<dbReference type="Proteomes" id="UP000003434">
    <property type="component" value="Unassembled WGS sequence"/>
</dbReference>
<dbReference type="AlphaFoldDB" id="E6LNH1"/>
<name>E6LNH1_9FIRM</name>
<dbReference type="InterPro" id="IPR025330">
    <property type="entry name" value="DUF4236"/>
</dbReference>
<dbReference type="HOGENOM" id="CLU_065573_1_0_9"/>
<evidence type="ECO:0000313" key="4">
    <source>
        <dbReference type="Proteomes" id="UP000003434"/>
    </source>
</evidence>
<evidence type="ECO:0000259" key="2">
    <source>
        <dbReference type="Pfam" id="PF14020"/>
    </source>
</evidence>
<evidence type="ECO:0000256" key="1">
    <source>
        <dbReference type="SAM" id="MobiDB-lite"/>
    </source>
</evidence>
<proteinExistence type="predicted"/>
<reference evidence="3 4" key="1">
    <citation type="submission" date="2010-12" db="EMBL/GenBank/DDBJ databases">
        <authorList>
            <person name="Muzny D."/>
            <person name="Qin X."/>
            <person name="Deng J."/>
            <person name="Jiang H."/>
            <person name="Liu Y."/>
            <person name="Qu J."/>
            <person name="Song X.-Z."/>
            <person name="Zhang L."/>
            <person name="Thornton R."/>
            <person name="Coyle M."/>
            <person name="Francisco L."/>
            <person name="Jackson L."/>
            <person name="Javaid M."/>
            <person name="Korchina V."/>
            <person name="Kovar C."/>
            <person name="Mata R."/>
            <person name="Mathew T."/>
            <person name="Ngo R."/>
            <person name="Nguyen L."/>
            <person name="Nguyen N."/>
            <person name="Okwuonu G."/>
            <person name="Ongeri F."/>
            <person name="Pham C."/>
            <person name="Simmons D."/>
            <person name="Wilczek-Boney K."/>
            <person name="Hale W."/>
            <person name="Jakkamsetti A."/>
            <person name="Pham P."/>
            <person name="Ruth R."/>
            <person name="San Lucas F."/>
            <person name="Warren J."/>
            <person name="Zhang J."/>
            <person name="Zhao Z."/>
            <person name="Zhou C."/>
            <person name="Zhu D."/>
            <person name="Lee S."/>
            <person name="Bess C."/>
            <person name="Blankenburg K."/>
            <person name="Forbes L."/>
            <person name="Fu Q."/>
            <person name="Gubbala S."/>
            <person name="Hirani K."/>
            <person name="Jayaseelan J.C."/>
            <person name="Lara F."/>
            <person name="Munidasa M."/>
            <person name="Palculict T."/>
            <person name="Patil S."/>
            <person name="Pu L.-L."/>
            <person name="Saada N."/>
            <person name="Tang L."/>
            <person name="Weissenberger G."/>
            <person name="Zhu Y."/>
            <person name="Hemphill L."/>
            <person name="Shang Y."/>
            <person name="Youmans B."/>
            <person name="Ayvaz T."/>
            <person name="Ross M."/>
            <person name="Santibanez J."/>
            <person name="Aqrawi P."/>
            <person name="Gross S."/>
            <person name="Joshi V."/>
            <person name="Fowler G."/>
            <person name="Nazareth L."/>
            <person name="Reid J."/>
            <person name="Worley K."/>
            <person name="Petrosino J."/>
            <person name="Highlander S."/>
            <person name="Gibbs R."/>
        </authorList>
    </citation>
    <scope>NUCLEOTIDE SEQUENCE [LARGE SCALE GENOMIC DNA]</scope>
    <source>
        <strain evidence="3 4">DSM 3986</strain>
    </source>
</reference>
<feature type="non-terminal residue" evidence="3">
    <location>
        <position position="1"/>
    </location>
</feature>
<dbReference type="EMBL" id="AEPW01000058">
    <property type="protein sequence ID" value="EFU76611.1"/>
    <property type="molecule type" value="Genomic_DNA"/>
</dbReference>
<protein>
    <recommendedName>
        <fullName evidence="2">DUF4236 domain-containing protein</fullName>
    </recommendedName>
</protein>
<evidence type="ECO:0000313" key="3">
    <source>
        <dbReference type="EMBL" id="EFU76611.1"/>
    </source>
</evidence>
<dbReference type="eggNOG" id="COG3118">
    <property type="taxonomic scope" value="Bacteria"/>
</dbReference>
<gene>
    <name evidence="3" type="ORF">HMPREF0381_1506</name>
</gene>
<sequence length="379" mass="43138">IIQVNFIYIGEKMGLRFRKSIKICKGIKLNFGKTGASVSFGTRGLHYTVHTSGRRTTSVGIPGTGLSYTSSSSGRRSKRSRTNVSIKAQEILQVQQQKEEEYNRNCEMVDNFNELLDMIRSIHEECSEIIDWPSLRDKPEPFNRMFPGPCEDEALRSLHDAKPGFLGKLIPAAHKSKMQKLNEAVLAAQERDRQNYSDWENMKKLAERVLAGDIDSYFYVVSEMHPFDEILDYGSDFNIGTDIPNILEVEFHAKTDKVVPNHVLEITKTGKLSSKKMSKTMHFDIAQDYICSCVIRIAREIFALLPIENIAIHVVDKINPLIGDEYEDTVFSVLIDRDRFEKINFNGIDASDTIETFNCNMNFKKTGGLKPVKRVEVKI</sequence>
<dbReference type="Pfam" id="PF14020">
    <property type="entry name" value="DUF4236"/>
    <property type="match status" value="1"/>
</dbReference>
<feature type="compositionally biased region" description="Low complexity" evidence="1">
    <location>
        <begin position="64"/>
        <end position="74"/>
    </location>
</feature>
<dbReference type="RefSeq" id="WP_008751272.1">
    <property type="nucleotide sequence ID" value="NZ_GL622296.1"/>
</dbReference>